<dbReference type="AlphaFoldDB" id="A0A161QVP3"/>
<dbReference type="Pfam" id="PF13560">
    <property type="entry name" value="HTH_31"/>
    <property type="match status" value="1"/>
</dbReference>
<keyword evidence="5" id="KW-1185">Reference proteome</keyword>
<gene>
    <name evidence="4" type="ORF">A4A58_04675</name>
</gene>
<comment type="caution">
    <text evidence="4">The sequence shown here is derived from an EMBL/GenBank/DDBJ whole genome shotgun (WGS) entry which is preliminary data.</text>
</comment>
<organism evidence="4 5">
    <name type="scientific">Tardiphaga robiniae</name>
    <dbReference type="NCBI Taxonomy" id="943830"/>
    <lineage>
        <taxon>Bacteria</taxon>
        <taxon>Pseudomonadati</taxon>
        <taxon>Pseudomonadota</taxon>
        <taxon>Alphaproteobacteria</taxon>
        <taxon>Hyphomicrobiales</taxon>
        <taxon>Nitrobacteraceae</taxon>
        <taxon>Tardiphaga</taxon>
    </lineage>
</organism>
<dbReference type="GO" id="GO:0003700">
    <property type="term" value="F:DNA-binding transcription factor activity"/>
    <property type="evidence" value="ECO:0007669"/>
    <property type="project" value="TreeGrafter"/>
</dbReference>
<proteinExistence type="predicted"/>
<evidence type="ECO:0000313" key="4">
    <source>
        <dbReference type="EMBL" id="KZD25694.1"/>
    </source>
</evidence>
<feature type="region of interest" description="Disordered" evidence="2">
    <location>
        <begin position="116"/>
        <end position="136"/>
    </location>
</feature>
<dbReference type="PANTHER" id="PTHR46797">
    <property type="entry name" value="HTH-TYPE TRANSCRIPTIONAL REGULATOR"/>
    <property type="match status" value="1"/>
</dbReference>
<dbReference type="CDD" id="cd00093">
    <property type="entry name" value="HTH_XRE"/>
    <property type="match status" value="1"/>
</dbReference>
<dbReference type="InterPro" id="IPR010982">
    <property type="entry name" value="Lambda_DNA-bd_dom_sf"/>
</dbReference>
<sequence length="136" mass="14821">MADLRKRFGQLLAAHRKRSGLTQEALAERAGLSLDMIAKIEVGATGARFPSIERLADAVGVDPAEFFTSSIPAGKMATGAFGEIAGKLSRLSENDLVWVNDLLDLILVRTKMLPPLKKGDRSSSKSVEDRKQRKSR</sequence>
<dbReference type="GO" id="GO:0003677">
    <property type="term" value="F:DNA binding"/>
    <property type="evidence" value="ECO:0007669"/>
    <property type="project" value="UniProtKB-KW"/>
</dbReference>
<dbReference type="RefSeq" id="WP_068730181.1">
    <property type="nucleotide sequence ID" value="NZ_LVYV01000001.1"/>
</dbReference>
<dbReference type="InterPro" id="IPR050807">
    <property type="entry name" value="TransReg_Diox_bact_type"/>
</dbReference>
<dbReference type="EMBL" id="LVYV01000001">
    <property type="protein sequence ID" value="KZD25694.1"/>
    <property type="molecule type" value="Genomic_DNA"/>
</dbReference>
<dbReference type="PANTHER" id="PTHR46797:SF1">
    <property type="entry name" value="METHYLPHOSPHONATE SYNTHASE"/>
    <property type="match status" value="1"/>
</dbReference>
<evidence type="ECO:0000256" key="1">
    <source>
        <dbReference type="ARBA" id="ARBA00023125"/>
    </source>
</evidence>
<evidence type="ECO:0000313" key="5">
    <source>
        <dbReference type="Proteomes" id="UP000076574"/>
    </source>
</evidence>
<dbReference type="STRING" id="943830.A4A58_04675"/>
<evidence type="ECO:0000259" key="3">
    <source>
        <dbReference type="PROSITE" id="PS50943"/>
    </source>
</evidence>
<dbReference type="Proteomes" id="UP000076574">
    <property type="component" value="Unassembled WGS sequence"/>
</dbReference>
<reference evidence="4 5" key="1">
    <citation type="submission" date="2016-03" db="EMBL/GenBank/DDBJ databases">
        <title>Microsymbionts genomes from the relict species Vavilovia formosa (Stev.) Fed.</title>
        <authorList>
            <person name="Kopat V."/>
            <person name="Chirak E."/>
            <person name="Kimeklis A."/>
            <person name="Andronov E."/>
        </authorList>
    </citation>
    <scope>NUCLEOTIDE SEQUENCE [LARGE SCALE GENOMIC DNA]</scope>
    <source>
        <strain evidence="4 5">Vaf07</strain>
    </source>
</reference>
<dbReference type="SMART" id="SM00530">
    <property type="entry name" value="HTH_XRE"/>
    <property type="match status" value="1"/>
</dbReference>
<dbReference type="OrthoDB" id="6386497at2"/>
<dbReference type="GO" id="GO:0005829">
    <property type="term" value="C:cytosol"/>
    <property type="evidence" value="ECO:0007669"/>
    <property type="project" value="TreeGrafter"/>
</dbReference>
<dbReference type="InterPro" id="IPR001387">
    <property type="entry name" value="Cro/C1-type_HTH"/>
</dbReference>
<feature type="domain" description="HTH cro/C1-type" evidence="3">
    <location>
        <begin position="12"/>
        <end position="66"/>
    </location>
</feature>
<accession>A0A161QVP3</accession>
<dbReference type="SUPFAM" id="SSF47413">
    <property type="entry name" value="lambda repressor-like DNA-binding domains"/>
    <property type="match status" value="1"/>
</dbReference>
<name>A0A161QVP3_9BRAD</name>
<evidence type="ECO:0000256" key="2">
    <source>
        <dbReference type="SAM" id="MobiDB-lite"/>
    </source>
</evidence>
<dbReference type="PROSITE" id="PS50943">
    <property type="entry name" value="HTH_CROC1"/>
    <property type="match status" value="1"/>
</dbReference>
<dbReference type="Gene3D" id="1.10.260.40">
    <property type="entry name" value="lambda repressor-like DNA-binding domains"/>
    <property type="match status" value="1"/>
</dbReference>
<feature type="compositionally biased region" description="Basic and acidic residues" evidence="2">
    <location>
        <begin position="117"/>
        <end position="136"/>
    </location>
</feature>
<keyword evidence="1" id="KW-0238">DNA-binding</keyword>
<protein>
    <recommendedName>
        <fullName evidence="3">HTH cro/C1-type domain-containing protein</fullName>
    </recommendedName>
</protein>